<evidence type="ECO:0000313" key="2">
    <source>
        <dbReference type="EMBL" id="SUB78668.1"/>
    </source>
</evidence>
<gene>
    <name evidence="2" type="ORF">NCTC13100_01851</name>
</gene>
<evidence type="ECO:0000256" key="1">
    <source>
        <dbReference type="SAM" id="SignalP"/>
    </source>
</evidence>
<evidence type="ECO:0000313" key="3">
    <source>
        <dbReference type="Proteomes" id="UP000254263"/>
    </source>
</evidence>
<dbReference type="PROSITE" id="PS51257">
    <property type="entry name" value="PROKAR_LIPOPROTEIN"/>
    <property type="match status" value="1"/>
</dbReference>
<name>A0A379DJU9_9PORP</name>
<keyword evidence="1" id="KW-0732">Signal</keyword>
<sequence>MSRFCILSYMAILLLSLVSCQHNNQESISELSSGETYLSVELKAQTDNSINEDITDLENHVHSLAMIVFPKDEEQCSGFYFAERADFQTGGNNTLFVPATKITKPGESDIYFIVNARKDDIITHTSSRAMTEAYLHTALPFSLTDGAKSNKGFPMARVYYNQKIEPDYTKSNPFIFRPKVNKNKPLIPVSSYGKDINSGEQQDRVSLVRANAKITISISGEGLEEIKEIDGVQLINYPLSYTLIEAISGRFDPSSDKAILISDRPASFVLKPKIENGKKVGYETRMYIPERTFTANTVGWNKDTDKPQNGVLYFRIITKGGHVFQAPIITHTATSGNLHNYLDIAKGKTAIRPDYSVYRNQHYHYNIKIPAGAKELEVDMNLKPWTLVSSRFDFGKPDFRIYISKEQGEDVDVADGLITISKKGIKAKFTFTPKAPIGTLWRASITNGLDFRLSSDYENNITYGIIAPGSSPVNLYIEPLKDFLGDLRYTEFYITINGQEINLLNNENSPGPGNRWLIKQTGF</sequence>
<reference evidence="2 3" key="1">
    <citation type="submission" date="2018-06" db="EMBL/GenBank/DDBJ databases">
        <authorList>
            <consortium name="Pathogen Informatics"/>
            <person name="Doyle S."/>
        </authorList>
    </citation>
    <scope>NUCLEOTIDE SEQUENCE [LARGE SCALE GENOMIC DNA]</scope>
    <source>
        <strain evidence="2 3">NCTC13100</strain>
    </source>
</reference>
<dbReference type="EMBL" id="UGTI01000001">
    <property type="protein sequence ID" value="SUB78668.1"/>
    <property type="molecule type" value="Genomic_DNA"/>
</dbReference>
<dbReference type="AlphaFoldDB" id="A0A379DJU9"/>
<organism evidence="2 3">
    <name type="scientific">Porphyromonas macacae</name>
    <dbReference type="NCBI Taxonomy" id="28115"/>
    <lineage>
        <taxon>Bacteria</taxon>
        <taxon>Pseudomonadati</taxon>
        <taxon>Bacteroidota</taxon>
        <taxon>Bacteroidia</taxon>
        <taxon>Bacteroidales</taxon>
        <taxon>Porphyromonadaceae</taxon>
        <taxon>Porphyromonas</taxon>
    </lineage>
</organism>
<proteinExistence type="predicted"/>
<protein>
    <submittedName>
        <fullName evidence="2">Major fimbrial subunit protein (FimA)</fullName>
    </submittedName>
</protein>
<feature type="chain" id="PRO_5016582231" evidence="1">
    <location>
        <begin position="25"/>
        <end position="523"/>
    </location>
</feature>
<accession>A0A379DJU9</accession>
<dbReference type="Proteomes" id="UP000254263">
    <property type="component" value="Unassembled WGS sequence"/>
</dbReference>
<feature type="signal peptide" evidence="1">
    <location>
        <begin position="1"/>
        <end position="24"/>
    </location>
</feature>